<keyword evidence="2 9" id="KW-1003">Cell membrane</keyword>
<evidence type="ECO:0000256" key="10">
    <source>
        <dbReference type="RuleBase" id="RU000594"/>
    </source>
</evidence>
<comment type="pathway">
    <text evidence="9">Protein modification; lipoprotein biosynthesis (signal peptide cleavage).</text>
</comment>
<dbReference type="InterPro" id="IPR001872">
    <property type="entry name" value="Peptidase_A8"/>
</dbReference>
<evidence type="ECO:0000256" key="7">
    <source>
        <dbReference type="ARBA" id="ARBA00022989"/>
    </source>
</evidence>
<evidence type="ECO:0000256" key="4">
    <source>
        <dbReference type="ARBA" id="ARBA00022692"/>
    </source>
</evidence>
<dbReference type="PRINTS" id="PR00781">
    <property type="entry name" value="LIPOSIGPTASE"/>
</dbReference>
<dbReference type="Proteomes" id="UP000614200">
    <property type="component" value="Unassembled WGS sequence"/>
</dbReference>
<dbReference type="HAMAP" id="MF_00161">
    <property type="entry name" value="LspA"/>
    <property type="match status" value="1"/>
</dbReference>
<dbReference type="EMBL" id="JADKNH010000018">
    <property type="protein sequence ID" value="MBF4695645.1"/>
    <property type="molecule type" value="Genomic_DNA"/>
</dbReference>
<accession>A0ABR9ZYW0</accession>
<feature type="transmembrane region" description="Helical" evidence="9">
    <location>
        <begin position="85"/>
        <end position="103"/>
    </location>
</feature>
<evidence type="ECO:0000256" key="1">
    <source>
        <dbReference type="ARBA" id="ARBA00006139"/>
    </source>
</evidence>
<evidence type="ECO:0000256" key="5">
    <source>
        <dbReference type="ARBA" id="ARBA00022750"/>
    </source>
</evidence>
<keyword evidence="4 9" id="KW-0812">Transmembrane</keyword>
<dbReference type="PROSITE" id="PS00855">
    <property type="entry name" value="SPASE_II"/>
    <property type="match status" value="1"/>
</dbReference>
<comment type="similarity">
    <text evidence="1 9 11">Belongs to the peptidase A8 family.</text>
</comment>
<proteinExistence type="inferred from homology"/>
<evidence type="ECO:0000313" key="12">
    <source>
        <dbReference type="EMBL" id="MBF4695645.1"/>
    </source>
</evidence>
<dbReference type="PANTHER" id="PTHR33695">
    <property type="entry name" value="LIPOPROTEIN SIGNAL PEPTIDASE"/>
    <property type="match status" value="1"/>
</dbReference>
<keyword evidence="6 9" id="KW-0378">Hydrolase</keyword>
<keyword evidence="7 9" id="KW-1133">Transmembrane helix</keyword>
<dbReference type="NCBIfam" id="TIGR00077">
    <property type="entry name" value="lspA"/>
    <property type="match status" value="1"/>
</dbReference>
<sequence>MIYFFMILVAVGVDQLTKYWAVTRLMPQKSMAFVPGVLGFHYTENTGAAFSILRDKQLLLIIVTLLIIAVLLGMMTKAIKVGDPIIVKLSYVCIISGALGNFIDRARLNYVVDFLEFKFINFPIFNIADVLVVCGVILLGYATIFLKYEF</sequence>
<comment type="caution">
    <text evidence="9">Lacks conserved residue(s) required for the propagation of feature annotation.</text>
</comment>
<protein>
    <recommendedName>
        <fullName evidence="9">Lipoprotein signal peptidase</fullName>
        <ecNumber evidence="9">3.4.23.36</ecNumber>
    </recommendedName>
    <alternativeName>
        <fullName evidence="9">Prolipoprotein signal peptidase</fullName>
    </alternativeName>
    <alternativeName>
        <fullName evidence="9">Signal peptidase II</fullName>
        <shortName evidence="9">SPase II</shortName>
    </alternativeName>
</protein>
<feature type="transmembrane region" description="Helical" evidence="9">
    <location>
        <begin position="124"/>
        <end position="146"/>
    </location>
</feature>
<organism evidence="12 13">
    <name type="scientific">Fusibacter ferrireducens</name>
    <dbReference type="NCBI Taxonomy" id="2785058"/>
    <lineage>
        <taxon>Bacteria</taxon>
        <taxon>Bacillati</taxon>
        <taxon>Bacillota</taxon>
        <taxon>Clostridia</taxon>
        <taxon>Eubacteriales</taxon>
        <taxon>Eubacteriales Family XII. Incertae Sedis</taxon>
        <taxon>Fusibacter</taxon>
    </lineage>
</organism>
<dbReference type="Pfam" id="PF01252">
    <property type="entry name" value="Peptidase_A8"/>
    <property type="match status" value="1"/>
</dbReference>
<comment type="subcellular location">
    <subcellularLocation>
        <location evidence="9">Cell membrane</location>
        <topology evidence="9">Multi-pass membrane protein</topology>
    </subcellularLocation>
</comment>
<evidence type="ECO:0000256" key="3">
    <source>
        <dbReference type="ARBA" id="ARBA00022670"/>
    </source>
</evidence>
<gene>
    <name evidence="9 12" type="primary">lspA</name>
    <name evidence="12" type="ORF">ISU02_21330</name>
</gene>
<reference evidence="12 13" key="1">
    <citation type="submission" date="2020-11" db="EMBL/GenBank/DDBJ databases">
        <title>Fusibacter basophilias sp. nov.</title>
        <authorList>
            <person name="Qiu D."/>
        </authorList>
    </citation>
    <scope>NUCLEOTIDE SEQUENCE [LARGE SCALE GENOMIC DNA]</scope>
    <source>
        <strain evidence="12 13">Q10-2</strain>
    </source>
</reference>
<evidence type="ECO:0000256" key="9">
    <source>
        <dbReference type="HAMAP-Rule" id="MF_00161"/>
    </source>
</evidence>
<comment type="function">
    <text evidence="9 10">This protein specifically catalyzes the removal of signal peptides from prolipoproteins.</text>
</comment>
<comment type="caution">
    <text evidence="12">The sequence shown here is derived from an EMBL/GenBank/DDBJ whole genome shotgun (WGS) entry which is preliminary data.</text>
</comment>
<dbReference type="PANTHER" id="PTHR33695:SF1">
    <property type="entry name" value="LIPOPROTEIN SIGNAL PEPTIDASE"/>
    <property type="match status" value="1"/>
</dbReference>
<evidence type="ECO:0000256" key="2">
    <source>
        <dbReference type="ARBA" id="ARBA00022475"/>
    </source>
</evidence>
<feature type="transmembrane region" description="Helical" evidence="9">
    <location>
        <begin position="58"/>
        <end position="79"/>
    </location>
</feature>
<keyword evidence="3 9" id="KW-0645">Protease</keyword>
<evidence type="ECO:0000256" key="11">
    <source>
        <dbReference type="RuleBase" id="RU004181"/>
    </source>
</evidence>
<name>A0ABR9ZYW0_9FIRM</name>
<dbReference type="EC" id="3.4.23.36" evidence="9"/>
<evidence type="ECO:0000256" key="6">
    <source>
        <dbReference type="ARBA" id="ARBA00022801"/>
    </source>
</evidence>
<feature type="active site" evidence="9">
    <location>
        <position position="113"/>
    </location>
</feature>
<feature type="active site" evidence="9">
    <location>
        <position position="129"/>
    </location>
</feature>
<dbReference type="RefSeq" id="WP_194703882.1">
    <property type="nucleotide sequence ID" value="NZ_JADKNH010000018.1"/>
</dbReference>
<comment type="catalytic activity">
    <reaction evidence="9 10">
        <text>Release of signal peptides from bacterial membrane prolipoproteins. Hydrolyzes -Xaa-Yaa-Zaa-|-(S,diacylglyceryl)Cys-, in which Xaa is hydrophobic (preferably Leu), and Yaa (Ala or Ser) and Zaa (Gly or Ala) have small, neutral side chains.</text>
        <dbReference type="EC" id="3.4.23.36"/>
    </reaction>
</comment>
<dbReference type="GO" id="GO:0004190">
    <property type="term" value="F:aspartic-type endopeptidase activity"/>
    <property type="evidence" value="ECO:0007669"/>
    <property type="project" value="UniProtKB-EC"/>
</dbReference>
<keyword evidence="8 9" id="KW-0472">Membrane</keyword>
<evidence type="ECO:0000256" key="8">
    <source>
        <dbReference type="ARBA" id="ARBA00023136"/>
    </source>
</evidence>
<keyword evidence="13" id="KW-1185">Reference proteome</keyword>
<keyword evidence="5 9" id="KW-0064">Aspartyl protease</keyword>
<evidence type="ECO:0000313" key="13">
    <source>
        <dbReference type="Proteomes" id="UP000614200"/>
    </source>
</evidence>